<accession>A0ABW3PHI2</accession>
<comment type="caution">
    <text evidence="2">The sequence shown here is derived from an EMBL/GenBank/DDBJ whole genome shotgun (WGS) entry which is preliminary data.</text>
</comment>
<feature type="transmembrane region" description="Helical" evidence="1">
    <location>
        <begin position="21"/>
        <end position="46"/>
    </location>
</feature>
<keyword evidence="3" id="KW-1185">Reference proteome</keyword>
<reference evidence="3" key="1">
    <citation type="journal article" date="2019" name="Int. J. Syst. Evol. Microbiol.">
        <title>The Global Catalogue of Microorganisms (GCM) 10K type strain sequencing project: providing services to taxonomists for standard genome sequencing and annotation.</title>
        <authorList>
            <consortium name="The Broad Institute Genomics Platform"/>
            <consortium name="The Broad Institute Genome Sequencing Center for Infectious Disease"/>
            <person name="Wu L."/>
            <person name="Ma J."/>
        </authorList>
    </citation>
    <scope>NUCLEOTIDE SEQUENCE [LARGE SCALE GENOMIC DNA]</scope>
    <source>
        <strain evidence="3">CCUG 58411</strain>
    </source>
</reference>
<sequence>MAKSYLSKQRLSSITSMAISAGALVASVLMMFLIFITTIVMIGIVLS</sequence>
<proteinExistence type="predicted"/>
<evidence type="ECO:0000313" key="3">
    <source>
        <dbReference type="Proteomes" id="UP001597206"/>
    </source>
</evidence>
<keyword evidence="1" id="KW-0812">Transmembrane</keyword>
<evidence type="ECO:0000256" key="1">
    <source>
        <dbReference type="SAM" id="Phobius"/>
    </source>
</evidence>
<evidence type="ECO:0000313" key="2">
    <source>
        <dbReference type="EMBL" id="MFD1123021.1"/>
    </source>
</evidence>
<dbReference type="EMBL" id="JBHTLN010000002">
    <property type="protein sequence ID" value="MFD1123021.1"/>
    <property type="molecule type" value="Genomic_DNA"/>
</dbReference>
<dbReference type="RefSeq" id="WP_379034334.1">
    <property type="nucleotide sequence ID" value="NZ_JBHTLN010000002.1"/>
</dbReference>
<organism evidence="2 3">
    <name type="scientific">Methylophilus flavus</name>
    <dbReference type="NCBI Taxonomy" id="640084"/>
    <lineage>
        <taxon>Bacteria</taxon>
        <taxon>Pseudomonadati</taxon>
        <taxon>Pseudomonadota</taxon>
        <taxon>Betaproteobacteria</taxon>
        <taxon>Nitrosomonadales</taxon>
        <taxon>Methylophilaceae</taxon>
        <taxon>Methylophilus</taxon>
    </lineage>
</organism>
<gene>
    <name evidence="2" type="ORF">ACFQ2T_10935</name>
</gene>
<dbReference type="Proteomes" id="UP001597206">
    <property type="component" value="Unassembled WGS sequence"/>
</dbReference>
<protein>
    <submittedName>
        <fullName evidence="2">Uncharacterized protein</fullName>
    </submittedName>
</protein>
<keyword evidence="1" id="KW-1133">Transmembrane helix</keyword>
<keyword evidence="1" id="KW-0472">Membrane</keyword>
<name>A0ABW3PHI2_9PROT</name>